<dbReference type="PANTHER" id="PTHR13041:SF3">
    <property type="entry name" value="PROTEIN JTB"/>
    <property type="match status" value="1"/>
</dbReference>
<evidence type="ECO:0000256" key="7">
    <source>
        <dbReference type="ARBA" id="ARBA00022692"/>
    </source>
</evidence>
<dbReference type="OMA" id="TITRSCD"/>
<evidence type="ECO:0000313" key="20">
    <source>
        <dbReference type="Ensembl" id="ENSLOCP00000010385.1"/>
    </source>
</evidence>
<evidence type="ECO:0000256" key="5">
    <source>
        <dbReference type="ARBA" id="ARBA00022490"/>
    </source>
</evidence>
<keyword evidence="13" id="KW-0206">Cytoskeleton</keyword>
<keyword evidence="11" id="KW-0496">Mitochondrion</keyword>
<evidence type="ECO:0000256" key="3">
    <source>
        <dbReference type="ARBA" id="ARBA00004300"/>
    </source>
</evidence>
<dbReference type="PANTHER" id="PTHR13041">
    <property type="entry name" value="JTB PROTEIN-RELATED"/>
    <property type="match status" value="1"/>
</dbReference>
<comment type="function">
    <text evidence="15">Required for normal cytokinesis during mitosis. Plays a role in the regulation of cell proliferation. May be a component of the chromosomal passenger complex (CPC), a complex that acts as a key regulator of mitosis. The CPC complex has essential functions at the centromere in ensuring correct chromosome alignment and segregation and is required for chromatin-induced microtubule stabilization and spindle assembly. Increases AURKB activity. Inhibits apoptosis induced by TGFB1. Overexpression induces swelling of mitochondria and reduces mitochondrial membrane potential.</text>
</comment>
<keyword evidence="21" id="KW-1185">Reference proteome</keyword>
<evidence type="ECO:0000256" key="12">
    <source>
        <dbReference type="ARBA" id="ARBA00023136"/>
    </source>
</evidence>
<dbReference type="Ensembl" id="ENSLOCT00000010399.1">
    <property type="protein sequence ID" value="ENSLOCP00000010385.1"/>
    <property type="gene ID" value="ENSLOCG00000008537.1"/>
</dbReference>
<keyword evidence="6" id="KW-0132">Cell division</keyword>
<dbReference type="GO" id="GO:0005737">
    <property type="term" value="C:cytoplasm"/>
    <property type="evidence" value="ECO:0000318"/>
    <property type="project" value="GO_Central"/>
</dbReference>
<dbReference type="RefSeq" id="XP_015221513.1">
    <property type="nucleotide sequence ID" value="XM_015366027.2"/>
</dbReference>
<reference evidence="20" key="2">
    <citation type="submission" date="2025-08" db="UniProtKB">
        <authorList>
            <consortium name="Ensembl"/>
        </authorList>
    </citation>
    <scope>IDENTIFICATION</scope>
</reference>
<keyword evidence="8 19" id="KW-0732">Signal</keyword>
<keyword evidence="10" id="KW-1133">Transmembrane helix</keyword>
<evidence type="ECO:0000256" key="1">
    <source>
        <dbReference type="ARBA" id="ARBA00004173"/>
    </source>
</evidence>
<evidence type="ECO:0000256" key="14">
    <source>
        <dbReference type="ARBA" id="ARBA00023306"/>
    </source>
</evidence>
<evidence type="ECO:0000256" key="8">
    <source>
        <dbReference type="ARBA" id="ARBA00022729"/>
    </source>
</evidence>
<dbReference type="Proteomes" id="UP000018468">
    <property type="component" value="Linkage group LG2"/>
</dbReference>
<evidence type="ECO:0000256" key="4">
    <source>
        <dbReference type="ARBA" id="ARBA00004479"/>
    </source>
</evidence>
<dbReference type="GO" id="GO:0005813">
    <property type="term" value="C:centrosome"/>
    <property type="evidence" value="ECO:0007669"/>
    <property type="project" value="UniProtKB-SubCell"/>
</dbReference>
<dbReference type="eggNOG" id="KOG4084">
    <property type="taxonomic scope" value="Eukaryota"/>
</dbReference>
<dbReference type="GO" id="GO:0005739">
    <property type="term" value="C:mitochondrion"/>
    <property type="evidence" value="ECO:0007669"/>
    <property type="project" value="UniProtKB-SubCell"/>
</dbReference>
<evidence type="ECO:0000256" key="19">
    <source>
        <dbReference type="SAM" id="SignalP"/>
    </source>
</evidence>
<evidence type="ECO:0000256" key="2">
    <source>
        <dbReference type="ARBA" id="ARBA00004186"/>
    </source>
</evidence>
<dbReference type="GeneTree" id="ENSGT00390000016136"/>
<reference evidence="21" key="1">
    <citation type="submission" date="2011-12" db="EMBL/GenBank/DDBJ databases">
        <title>The Draft Genome of Lepisosteus oculatus.</title>
        <authorList>
            <consortium name="The Broad Institute Genome Assembly &amp; Analysis Group"/>
            <consortium name="Computational R&amp;D Group"/>
            <consortium name="and Sequencing Platform"/>
            <person name="Di Palma F."/>
            <person name="Alfoldi J."/>
            <person name="Johnson J."/>
            <person name="Berlin A."/>
            <person name="Gnerre S."/>
            <person name="Jaffe D."/>
            <person name="MacCallum I."/>
            <person name="Young S."/>
            <person name="Walker B.J."/>
            <person name="Lander E.S."/>
            <person name="Lindblad-Toh K."/>
        </authorList>
    </citation>
    <scope>NUCLEOTIDE SEQUENCE [LARGE SCALE GENOMIC DNA]</scope>
</reference>
<evidence type="ECO:0000256" key="15">
    <source>
        <dbReference type="ARBA" id="ARBA00058368"/>
    </source>
</evidence>
<dbReference type="RefSeq" id="XP_015221518.1">
    <property type="nucleotide sequence ID" value="XM_015366032.2"/>
</dbReference>
<accession>W5MPS6</accession>
<evidence type="ECO:0000256" key="13">
    <source>
        <dbReference type="ARBA" id="ARBA00023212"/>
    </source>
</evidence>
<dbReference type="RefSeq" id="XP_015221506.1">
    <property type="nucleotide sequence ID" value="XM_015366020.2"/>
</dbReference>
<evidence type="ECO:0000256" key="18">
    <source>
        <dbReference type="ARBA" id="ARBA00068227"/>
    </source>
</evidence>
<dbReference type="InterPro" id="IPR008657">
    <property type="entry name" value="JTB"/>
</dbReference>
<keyword evidence="9" id="KW-0498">Mitosis</keyword>
<comment type="similarity">
    <text evidence="16">Belongs to the JTB family.</text>
</comment>
<dbReference type="Pfam" id="PF05439">
    <property type="entry name" value="JTB"/>
    <property type="match status" value="1"/>
</dbReference>
<proteinExistence type="inferred from homology"/>
<protein>
    <recommendedName>
        <fullName evidence="18">Protein JTB</fullName>
    </recommendedName>
</protein>
<dbReference type="OrthoDB" id="5971907at2759"/>
<name>W5MPS6_LEPOC</name>
<dbReference type="EMBL" id="AHAT01002749">
    <property type="status" value="NOT_ANNOTATED_CDS"/>
    <property type="molecule type" value="Genomic_DNA"/>
</dbReference>
<evidence type="ECO:0000256" key="16">
    <source>
        <dbReference type="ARBA" id="ARBA00060886"/>
    </source>
</evidence>
<evidence type="ECO:0000256" key="9">
    <source>
        <dbReference type="ARBA" id="ARBA00022776"/>
    </source>
</evidence>
<comment type="subunit">
    <text evidence="17">Interacts with AURKA, AURKB, BIRC5 and INCENP. May be a component of the CPC at least composed of BIRC5/survivin, CDCA8/borealin, INCENP and AURKB/Aurora-B.</text>
</comment>
<comment type="subcellular location">
    <subcellularLocation>
        <location evidence="3">Cytoplasm</location>
        <location evidence="3">Cytoskeleton</location>
        <location evidence="3">Microtubule organizing center</location>
        <location evidence="3">Centrosome</location>
    </subcellularLocation>
    <subcellularLocation>
        <location evidence="2">Cytoplasm</location>
        <location evidence="2">Cytoskeleton</location>
        <location evidence="2">Spindle</location>
    </subcellularLocation>
    <subcellularLocation>
        <location evidence="4">Membrane</location>
        <topology evidence="4">Single-pass type I membrane protein</topology>
    </subcellularLocation>
    <subcellularLocation>
        <location evidence="1">Mitochondrion</location>
    </subcellularLocation>
</comment>
<evidence type="ECO:0000256" key="6">
    <source>
        <dbReference type="ARBA" id="ARBA00022618"/>
    </source>
</evidence>
<organism evidence="20 21">
    <name type="scientific">Lepisosteus oculatus</name>
    <name type="common">Spotted gar</name>
    <dbReference type="NCBI Taxonomy" id="7918"/>
    <lineage>
        <taxon>Eukaryota</taxon>
        <taxon>Metazoa</taxon>
        <taxon>Chordata</taxon>
        <taxon>Craniata</taxon>
        <taxon>Vertebrata</taxon>
        <taxon>Euteleostomi</taxon>
        <taxon>Actinopterygii</taxon>
        <taxon>Neopterygii</taxon>
        <taxon>Holostei</taxon>
        <taxon>Semionotiformes</taxon>
        <taxon>Lepisosteidae</taxon>
        <taxon>Lepisosteus</taxon>
    </lineage>
</organism>
<dbReference type="GO" id="GO:0016020">
    <property type="term" value="C:membrane"/>
    <property type="evidence" value="ECO:0007669"/>
    <property type="project" value="UniProtKB-SubCell"/>
</dbReference>
<dbReference type="KEGG" id="loc:107079749"/>
<reference evidence="20" key="3">
    <citation type="submission" date="2025-09" db="UniProtKB">
        <authorList>
            <consortium name="Ensembl"/>
        </authorList>
    </citation>
    <scope>IDENTIFICATION</scope>
</reference>
<keyword evidence="12" id="KW-0472">Membrane</keyword>
<evidence type="ECO:0000256" key="11">
    <source>
        <dbReference type="ARBA" id="ARBA00023128"/>
    </source>
</evidence>
<evidence type="ECO:0000256" key="10">
    <source>
        <dbReference type="ARBA" id="ARBA00022989"/>
    </source>
</evidence>
<dbReference type="GeneID" id="107079749"/>
<dbReference type="AlphaFoldDB" id="W5MPS6"/>
<dbReference type="Bgee" id="ENSLOCG00000008537">
    <property type="expression patterns" value="Expressed in muscle tissue and 13 other cell types or tissues"/>
</dbReference>
<feature type="chain" id="PRO_5004868065" description="Protein JTB" evidence="19">
    <location>
        <begin position="27"/>
        <end position="141"/>
    </location>
</feature>
<dbReference type="FunFam" id="3.30.720.220:FF:000001">
    <property type="entry name" value="Jumping translocation breakpoint"/>
    <property type="match status" value="1"/>
</dbReference>
<dbReference type="InParanoid" id="W5MPS6"/>
<dbReference type="HOGENOM" id="CLU_130083_1_0_1"/>
<keyword evidence="7" id="KW-0812">Transmembrane</keyword>
<evidence type="ECO:0000256" key="17">
    <source>
        <dbReference type="ARBA" id="ARBA00063184"/>
    </source>
</evidence>
<evidence type="ECO:0000313" key="21">
    <source>
        <dbReference type="Proteomes" id="UP000018468"/>
    </source>
</evidence>
<sequence>MYFSCFCALSSLWMSWSLIIIRSCDGAPLTQNEMSSSAQPLHCWETEEFTVLRTCFLCRDYQMKTEAQCTFSGFVEELKCNTSGLIEHRSCRSAAAEELKFWKFEGAMLTFSTLFAVLVMFRQRTLDRRAEYKVQQQIQGI</sequence>
<keyword evidence="5" id="KW-0963">Cytoplasm</keyword>
<dbReference type="GO" id="GO:0000281">
    <property type="term" value="P:mitotic cytokinesis"/>
    <property type="evidence" value="ECO:0000318"/>
    <property type="project" value="GO_Central"/>
</dbReference>
<feature type="signal peptide" evidence="19">
    <location>
        <begin position="1"/>
        <end position="26"/>
    </location>
</feature>
<keyword evidence="14" id="KW-0131">Cell cycle</keyword>
<dbReference type="GO" id="GO:0030496">
    <property type="term" value="C:midbody"/>
    <property type="evidence" value="ECO:0000318"/>
    <property type="project" value="GO_Central"/>
</dbReference>
<dbReference type="GO" id="GO:0005819">
    <property type="term" value="C:spindle"/>
    <property type="evidence" value="ECO:0007669"/>
    <property type="project" value="UniProtKB-SubCell"/>
</dbReference>
<dbReference type="Gene3D" id="3.30.720.220">
    <property type="match status" value="1"/>
</dbReference>